<dbReference type="AlphaFoldDB" id="A0A016WJI5"/>
<accession>A0A016WJI5</accession>
<gene>
    <name evidence="2" type="primary">Acey_s0634.g908</name>
    <name evidence="2" type="ORF">Y032_0634g908</name>
</gene>
<evidence type="ECO:0000313" key="2">
    <source>
        <dbReference type="EMBL" id="EYC39974.1"/>
    </source>
</evidence>
<evidence type="ECO:0000256" key="1">
    <source>
        <dbReference type="SAM" id="MobiDB-lite"/>
    </source>
</evidence>
<proteinExistence type="predicted"/>
<comment type="caution">
    <text evidence="2">The sequence shown here is derived from an EMBL/GenBank/DDBJ whole genome shotgun (WGS) entry which is preliminary data.</text>
</comment>
<organism evidence="2 3">
    <name type="scientific">Ancylostoma ceylanicum</name>
    <dbReference type="NCBI Taxonomy" id="53326"/>
    <lineage>
        <taxon>Eukaryota</taxon>
        <taxon>Metazoa</taxon>
        <taxon>Ecdysozoa</taxon>
        <taxon>Nematoda</taxon>
        <taxon>Chromadorea</taxon>
        <taxon>Rhabditida</taxon>
        <taxon>Rhabditina</taxon>
        <taxon>Rhabditomorpha</taxon>
        <taxon>Strongyloidea</taxon>
        <taxon>Ancylostomatidae</taxon>
        <taxon>Ancylostomatinae</taxon>
        <taxon>Ancylostoma</taxon>
    </lineage>
</organism>
<reference evidence="3" key="1">
    <citation type="journal article" date="2015" name="Nat. Genet.">
        <title>The genome and transcriptome of the zoonotic hookworm Ancylostoma ceylanicum identify infection-specific gene families.</title>
        <authorList>
            <person name="Schwarz E.M."/>
            <person name="Hu Y."/>
            <person name="Antoshechkin I."/>
            <person name="Miller M.M."/>
            <person name="Sternberg P.W."/>
            <person name="Aroian R.V."/>
        </authorList>
    </citation>
    <scope>NUCLEOTIDE SEQUENCE</scope>
    <source>
        <strain evidence="3">HY135</strain>
    </source>
</reference>
<protein>
    <submittedName>
        <fullName evidence="2">Uncharacterized protein</fullName>
    </submittedName>
</protein>
<sequence length="70" mass="7499">MNSDSATSSAGGVSANSQRLIVGECEYGSARHSRRADTRLSIKREYAANPPPTPPALDHCTNNRDELVAQ</sequence>
<feature type="region of interest" description="Disordered" evidence="1">
    <location>
        <begin position="46"/>
        <end position="70"/>
    </location>
</feature>
<feature type="compositionally biased region" description="Basic and acidic residues" evidence="1">
    <location>
        <begin position="61"/>
        <end position="70"/>
    </location>
</feature>
<name>A0A016WJI5_9BILA</name>
<keyword evidence="3" id="KW-1185">Reference proteome</keyword>
<evidence type="ECO:0000313" key="3">
    <source>
        <dbReference type="Proteomes" id="UP000024635"/>
    </source>
</evidence>
<dbReference type="EMBL" id="JARK01000234">
    <property type="protein sequence ID" value="EYC39974.1"/>
    <property type="molecule type" value="Genomic_DNA"/>
</dbReference>
<dbReference type="Proteomes" id="UP000024635">
    <property type="component" value="Unassembled WGS sequence"/>
</dbReference>